<accession>A0AAD5X5F7</accession>
<evidence type="ECO:0000259" key="2">
    <source>
        <dbReference type="Pfam" id="PF20597"/>
    </source>
</evidence>
<evidence type="ECO:0000313" key="4">
    <source>
        <dbReference type="Proteomes" id="UP001212841"/>
    </source>
</evidence>
<proteinExistence type="predicted"/>
<name>A0AAD5X5F7_9FUNG</name>
<feature type="domain" description="Choice-of-anchor A" evidence="2">
    <location>
        <begin position="1414"/>
        <end position="1531"/>
    </location>
</feature>
<reference evidence="3" key="1">
    <citation type="submission" date="2020-05" db="EMBL/GenBank/DDBJ databases">
        <title>Phylogenomic resolution of chytrid fungi.</title>
        <authorList>
            <person name="Stajich J.E."/>
            <person name="Amses K."/>
            <person name="Simmons R."/>
            <person name="Seto K."/>
            <person name="Myers J."/>
            <person name="Bonds A."/>
            <person name="Quandt C.A."/>
            <person name="Barry K."/>
            <person name="Liu P."/>
            <person name="Grigoriev I."/>
            <person name="Longcore J.E."/>
            <person name="James T.Y."/>
        </authorList>
    </citation>
    <scope>NUCLEOTIDE SEQUENCE</scope>
    <source>
        <strain evidence="3">JEL0318</strain>
    </source>
</reference>
<keyword evidence="4" id="KW-1185">Reference proteome</keyword>
<gene>
    <name evidence="3" type="ORF">HK097_005691</name>
</gene>
<dbReference type="Proteomes" id="UP001212841">
    <property type="component" value="Unassembled WGS sequence"/>
</dbReference>
<dbReference type="Pfam" id="PF20597">
    <property type="entry name" value="pAdhesive_15"/>
    <property type="match status" value="1"/>
</dbReference>
<organism evidence="3 4">
    <name type="scientific">Rhizophlyctis rosea</name>
    <dbReference type="NCBI Taxonomy" id="64517"/>
    <lineage>
        <taxon>Eukaryota</taxon>
        <taxon>Fungi</taxon>
        <taxon>Fungi incertae sedis</taxon>
        <taxon>Chytridiomycota</taxon>
        <taxon>Chytridiomycota incertae sedis</taxon>
        <taxon>Chytridiomycetes</taxon>
        <taxon>Rhizophlyctidales</taxon>
        <taxon>Rhizophlyctidaceae</taxon>
        <taxon>Rhizophlyctis</taxon>
    </lineage>
</organism>
<sequence>MRPSFWPIAAVAFTLLGQGQTNANIESLITGQNLTEAVLQRTKRAPTLPVTDDLFLYGSLTQVAPGNTTGDNDKGIPVPVLGYRFFARNLDARSPGSEPLEIIHFDPSLGHKGLSKREVGQGVQACFKARGGQSVAEWGNSAVGFHDAKGEDISEKKKEGLACSQFPLVPDKIYNLASWDLHDVADLIKIGGCVNPFWNMLGTIFEVFATLADQGWLNTPGNPLLQTLCILRSGDTNDFIGLSFMPSFFPGLDKILEKVAPPWTITPTLRGFAGDASGNIQYGSASPITVWNGQFAVKFEPVIDFWAGIDIDFSVGTSVNVPGTGKKAKISVTVGADVFGGFSTASNTVFLHISKIELGLFGFIPPISVARGFAGWVVNERTAEGNKAEICNPSGIFTSIELKPEAPEPLVKLEGVGKKFFEFGTGARADLSILFRGKEFNGFAFRVYLEVEFLSIQLGKIQAEVQFIGFRELERRKAFLYKPAGCCTDYHEKTGICLDYGRPTGIEATAPSGLRPVDIWLYHQRKLFLGFVMWAPFKLMHHPEAMGNYILLYLGARTNLGFIGGIVKLTDLVIIAAFQDGGINAADGDNPYFIYVEASISVMMIAGLDTTVTLTDSYAGFSVSAILIGVNTTVSGESGPPPGQLDAPNGKSVKDTEFDLDVDVDWGVLGEVAKAIAEAVGVVIKAVADFAVKVWNEVRDQISKIANGIKEFFLPSGPLGNFGVLLGDVGAAFASVIGGVANAVGSVLNQIGKSWTNIADAASKFADGDVIGGFVSIGQAIGIGYTSENLRLADTGKVHENGCKILIQEWDECFEFLFLDITCSVKRGAETLDEKCVKEKTLAVQKVQTMQVELDRKINAVADSIAHNQGLVYMANGGQIPADQIHLGQNKLFQGTSKPATSGLQRRNAAAVTVDVPIDVPELDTLTPGFKPRVNSKTYPATFNDLYSPSTYESDLRTNIDGFIVRATADIQGGNKLGPEILRETSARIPPVLTAPSARTFKCSIDIYARTDLLGKPTVNVDPNCEPATRKFGLSLVQDASGGVCGGTLVTATWTFTDACGQSAPSVLQYITIEPEPPRWIPSEQDPSVPVVNKKVSCESDVSPQTTGKPAAKGGCVGNAGGISVTYTDDAPVLISCGVWEIKRNWKAVATGCPNDPNQTIFYVQSITVEDKVAPYWKLSAFPADTTVDFLAPYGTGTLGYPTAHDSCGNAPVTITYADTVVTNNVQCAAEKVVRRTWTAKDTCGNTATRDQKITFTNTKRYFGDATLMQLYGGTSSQVSNGKIPGQIAGASVLVASSNTIGHGTCAFTSNSLIIESTGVLSSNKVYNGKQITSATTWGFAAAKTSMKTFSTLLNEQNTAKRVGLHNGATVIQCPSGILATRQSAAGLFLHPAFVFGVPNYINHGTCTVTSTITATQISPTTTATSYVLTGTDLVYNIFTLPQAVLARAVGIQITVPPTSISIINVVGAAATSIVINSITLSGADPRTVLWNFPDTTYIANGKPTFVWSGSILAPSAYFVSGAMMIKGQLLSGGGVSLNSVNFECNHFAAFRFCKDVESTAVKI</sequence>
<keyword evidence="1" id="KW-0732">Signal</keyword>
<feature type="signal peptide" evidence="1">
    <location>
        <begin position="1"/>
        <end position="21"/>
    </location>
</feature>
<feature type="chain" id="PRO_5042280416" description="Choice-of-anchor A domain-containing protein" evidence="1">
    <location>
        <begin position="22"/>
        <end position="1564"/>
    </location>
</feature>
<dbReference type="NCBIfam" id="TIGR04215">
    <property type="entry name" value="choice_anch_A"/>
    <property type="match status" value="1"/>
</dbReference>
<protein>
    <recommendedName>
        <fullName evidence="2">Choice-of-anchor A domain-containing protein</fullName>
    </recommendedName>
</protein>
<evidence type="ECO:0000256" key="1">
    <source>
        <dbReference type="SAM" id="SignalP"/>
    </source>
</evidence>
<dbReference type="InterPro" id="IPR026588">
    <property type="entry name" value="Choice_anch_A"/>
</dbReference>
<evidence type="ECO:0000313" key="3">
    <source>
        <dbReference type="EMBL" id="KAJ3052765.1"/>
    </source>
</evidence>
<dbReference type="EMBL" id="JADGJD010000267">
    <property type="protein sequence ID" value="KAJ3052765.1"/>
    <property type="molecule type" value="Genomic_DNA"/>
</dbReference>
<comment type="caution">
    <text evidence="3">The sequence shown here is derived from an EMBL/GenBank/DDBJ whole genome shotgun (WGS) entry which is preliminary data.</text>
</comment>